<organism evidence="10 11">
    <name type="scientific">Peptostreptococcus russellii</name>
    <dbReference type="NCBI Taxonomy" id="215200"/>
    <lineage>
        <taxon>Bacteria</taxon>
        <taxon>Bacillati</taxon>
        <taxon>Bacillota</taxon>
        <taxon>Clostridia</taxon>
        <taxon>Peptostreptococcales</taxon>
        <taxon>Peptostreptococcaceae</taxon>
        <taxon>Peptostreptococcus</taxon>
    </lineage>
</organism>
<name>A0A2P7PZX7_9FIRM</name>
<dbReference type="PRINTS" id="PR00919">
    <property type="entry name" value="THERMOPTASE"/>
</dbReference>
<keyword evidence="7" id="KW-0479">Metal-binding</keyword>
<dbReference type="SUPFAM" id="SSF144052">
    <property type="entry name" value="Thermophilic metalloprotease-like"/>
    <property type="match status" value="1"/>
</dbReference>
<comment type="cofactor">
    <cofactor evidence="1">
        <name>Co(2+)</name>
        <dbReference type="ChEBI" id="CHEBI:48828"/>
    </cofactor>
</comment>
<evidence type="ECO:0000256" key="5">
    <source>
        <dbReference type="ARBA" id="ARBA00022438"/>
    </source>
</evidence>
<comment type="cofactor">
    <cofactor evidence="2">
        <name>Mg(2+)</name>
        <dbReference type="ChEBI" id="CHEBI:18420"/>
    </cofactor>
</comment>
<dbReference type="RefSeq" id="WP_106777019.1">
    <property type="nucleotide sequence ID" value="NZ_JYGE01000005.1"/>
</dbReference>
<evidence type="ECO:0000313" key="11">
    <source>
        <dbReference type="Proteomes" id="UP000241434"/>
    </source>
</evidence>
<keyword evidence="6" id="KW-0645">Protease</keyword>
<proteinExistence type="inferred from homology"/>
<evidence type="ECO:0000256" key="1">
    <source>
        <dbReference type="ARBA" id="ARBA00001941"/>
    </source>
</evidence>
<evidence type="ECO:0000256" key="8">
    <source>
        <dbReference type="ARBA" id="ARBA00022801"/>
    </source>
</evidence>
<dbReference type="GO" id="GO:0046872">
    <property type="term" value="F:metal ion binding"/>
    <property type="evidence" value="ECO:0007669"/>
    <property type="project" value="UniProtKB-KW"/>
</dbReference>
<accession>A0A2P7PZX7</accession>
<keyword evidence="11" id="KW-1185">Reference proteome</keyword>
<dbReference type="InterPro" id="IPR000787">
    <property type="entry name" value="Peptidase_M29"/>
</dbReference>
<dbReference type="GO" id="GO:0006508">
    <property type="term" value="P:proteolysis"/>
    <property type="evidence" value="ECO:0007669"/>
    <property type="project" value="UniProtKB-KW"/>
</dbReference>
<keyword evidence="9" id="KW-0482">Metalloprotease</keyword>
<dbReference type="InterPro" id="IPR052170">
    <property type="entry name" value="M29_Exopeptidase"/>
</dbReference>
<keyword evidence="8" id="KW-0378">Hydrolase</keyword>
<protein>
    <submittedName>
        <fullName evidence="10">Peptidase M29</fullName>
    </submittedName>
</protein>
<dbReference type="PANTHER" id="PTHR34448">
    <property type="entry name" value="AMINOPEPTIDASE"/>
    <property type="match status" value="1"/>
</dbReference>
<comment type="similarity">
    <text evidence="4">Belongs to the peptidase M29 family.</text>
</comment>
<dbReference type="EMBL" id="JYGE01000005">
    <property type="protein sequence ID" value="PSJ31281.1"/>
    <property type="molecule type" value="Genomic_DNA"/>
</dbReference>
<dbReference type="AlphaFoldDB" id="A0A2P7PZX7"/>
<dbReference type="Proteomes" id="UP000241434">
    <property type="component" value="Unassembled WGS sequence"/>
</dbReference>
<dbReference type="OrthoDB" id="9803993at2"/>
<gene>
    <name evidence="10" type="ORF">UF10_06490</name>
</gene>
<evidence type="ECO:0000256" key="2">
    <source>
        <dbReference type="ARBA" id="ARBA00001946"/>
    </source>
</evidence>
<keyword evidence="5" id="KW-0031">Aminopeptidase</keyword>
<dbReference type="GO" id="GO:0008237">
    <property type="term" value="F:metallopeptidase activity"/>
    <property type="evidence" value="ECO:0007669"/>
    <property type="project" value="UniProtKB-KW"/>
</dbReference>
<dbReference type="Pfam" id="PF02073">
    <property type="entry name" value="Peptidase_M29"/>
    <property type="match status" value="1"/>
</dbReference>
<dbReference type="GO" id="GO:0004177">
    <property type="term" value="F:aminopeptidase activity"/>
    <property type="evidence" value="ECO:0007669"/>
    <property type="project" value="UniProtKB-KW"/>
</dbReference>
<evidence type="ECO:0000256" key="4">
    <source>
        <dbReference type="ARBA" id="ARBA00008236"/>
    </source>
</evidence>
<comment type="cofactor">
    <cofactor evidence="3">
        <name>Zn(2+)</name>
        <dbReference type="ChEBI" id="CHEBI:29105"/>
    </cofactor>
</comment>
<evidence type="ECO:0000256" key="9">
    <source>
        <dbReference type="ARBA" id="ARBA00023049"/>
    </source>
</evidence>
<dbReference type="PANTHER" id="PTHR34448:SF3">
    <property type="entry name" value="AMINOPEPTIDASE AMPS"/>
    <property type="match status" value="1"/>
</dbReference>
<evidence type="ECO:0000256" key="3">
    <source>
        <dbReference type="ARBA" id="ARBA00001947"/>
    </source>
</evidence>
<reference evidence="10" key="1">
    <citation type="thesis" date="2015" institute="Rutgers" country="The State University of New Jersey, 14 College Farm Rd., New Brunswick, NJ, USA">
        <title>Ammonia toxicity in bacteria and its implications for treatment of and resource recovery from highly nitrogenous organic wastes.</title>
        <authorList>
            <person name="Luther A.K."/>
        </authorList>
    </citation>
    <scope>NUCLEOTIDE SEQUENCE</scope>
    <source>
        <strain evidence="10">RT-10B</strain>
    </source>
</reference>
<dbReference type="InterPro" id="IPR035097">
    <property type="entry name" value="M29_N-terminal"/>
</dbReference>
<evidence type="ECO:0000256" key="7">
    <source>
        <dbReference type="ARBA" id="ARBA00022723"/>
    </source>
</evidence>
<sequence>MDLNKRIDRFAQLAIKTGINVQNGETLLIRADVESRDFARRCVKEAYKAGAKHVYLEYSDEIVTRETYLSAPEDSFDEYPEWQSYKYTQIAKEGGSFLSILSSDPDLMKGVDSSRIGRFQKIAGKYLKEWRSYTLTDKVKWSIVATPSAAWASRVHPELSKEDAIEKLWIEILDCSRVTDNPVDEWKKHVSNLSEKTDWLNKMNFKKLHYKSSKTDLVIELPENHIWQSGSARDPQNIEFCPNIPTEEVYSMPHKYGVNGVVYSTKPLIYAGSLIDDFWIKFKDGKIVDFDAKSGKENLNDLINTDDGSSRLGEVALVPYDSPISNTDTVFYNTLFDENASCHLAIGAAYSSNIKNGENMNEDEMDKAGMNSSLTHVDFMIGDKDLNIVGVTNKEESFQIFKDGNWSF</sequence>
<dbReference type="Gene3D" id="3.40.1830.10">
    <property type="entry name" value="Thermophilic metalloprotease (M29)"/>
    <property type="match status" value="1"/>
</dbReference>
<evidence type="ECO:0000256" key="6">
    <source>
        <dbReference type="ARBA" id="ARBA00022670"/>
    </source>
</evidence>
<comment type="caution">
    <text evidence="10">The sequence shown here is derived from an EMBL/GenBank/DDBJ whole genome shotgun (WGS) entry which is preliminary data.</text>
</comment>
<evidence type="ECO:0000313" key="10">
    <source>
        <dbReference type="EMBL" id="PSJ31281.1"/>
    </source>
</evidence>